<protein>
    <submittedName>
        <fullName evidence="1">Uncharacterized protein</fullName>
    </submittedName>
</protein>
<name>A0AA88DUC5_FICCA</name>
<gene>
    <name evidence="1" type="ORF">TIFTF001_030878</name>
</gene>
<evidence type="ECO:0000313" key="2">
    <source>
        <dbReference type="Proteomes" id="UP001187192"/>
    </source>
</evidence>
<proteinExistence type="predicted"/>
<comment type="caution">
    <text evidence="1">The sequence shown here is derived from an EMBL/GenBank/DDBJ whole genome shotgun (WGS) entry which is preliminary data.</text>
</comment>
<reference evidence="1" key="1">
    <citation type="submission" date="2023-07" db="EMBL/GenBank/DDBJ databases">
        <title>draft genome sequence of fig (Ficus carica).</title>
        <authorList>
            <person name="Takahashi T."/>
            <person name="Nishimura K."/>
        </authorList>
    </citation>
    <scope>NUCLEOTIDE SEQUENCE</scope>
</reference>
<organism evidence="1 2">
    <name type="scientific">Ficus carica</name>
    <name type="common">Common fig</name>
    <dbReference type="NCBI Taxonomy" id="3494"/>
    <lineage>
        <taxon>Eukaryota</taxon>
        <taxon>Viridiplantae</taxon>
        <taxon>Streptophyta</taxon>
        <taxon>Embryophyta</taxon>
        <taxon>Tracheophyta</taxon>
        <taxon>Spermatophyta</taxon>
        <taxon>Magnoliopsida</taxon>
        <taxon>eudicotyledons</taxon>
        <taxon>Gunneridae</taxon>
        <taxon>Pentapetalae</taxon>
        <taxon>rosids</taxon>
        <taxon>fabids</taxon>
        <taxon>Rosales</taxon>
        <taxon>Moraceae</taxon>
        <taxon>Ficeae</taxon>
        <taxon>Ficus</taxon>
    </lineage>
</organism>
<dbReference type="EMBL" id="BTGU01000117">
    <property type="protein sequence ID" value="GMN61794.1"/>
    <property type="molecule type" value="Genomic_DNA"/>
</dbReference>
<sequence length="139" mass="15132">MIESNVAPTDLTRGARTSKQPASYCMYRTLARRHKPVTRSDQSEDRRVDGGERGAAEAIQCIHHLQHSVAIHCCNLWEFYIARPSGLMTPQGTTSAISNLIRVTASGSITSILDTSTGVSILAWPTYTVPPGTILPQPL</sequence>
<keyword evidence="2" id="KW-1185">Reference proteome</keyword>
<accession>A0AA88DUC5</accession>
<dbReference type="Proteomes" id="UP001187192">
    <property type="component" value="Unassembled WGS sequence"/>
</dbReference>
<evidence type="ECO:0000313" key="1">
    <source>
        <dbReference type="EMBL" id="GMN61794.1"/>
    </source>
</evidence>
<dbReference type="AlphaFoldDB" id="A0AA88DUC5"/>